<keyword evidence="1" id="KW-0472">Membrane</keyword>
<protein>
    <submittedName>
        <fullName evidence="2">ABC transporter permease subunit</fullName>
    </submittedName>
</protein>
<evidence type="ECO:0000313" key="2">
    <source>
        <dbReference type="EMBL" id="MUG46064.1"/>
    </source>
</evidence>
<keyword evidence="1" id="KW-0812">Transmembrane</keyword>
<feature type="transmembrane region" description="Helical" evidence="1">
    <location>
        <begin position="58"/>
        <end position="77"/>
    </location>
</feature>
<organism evidence="2 3">
    <name type="scientific">Paenibacillus woosongensis</name>
    <dbReference type="NCBI Taxonomy" id="307580"/>
    <lineage>
        <taxon>Bacteria</taxon>
        <taxon>Bacillati</taxon>
        <taxon>Bacillota</taxon>
        <taxon>Bacilli</taxon>
        <taxon>Bacillales</taxon>
        <taxon>Paenibacillaceae</taxon>
        <taxon>Paenibacillus</taxon>
    </lineage>
</organism>
<gene>
    <name evidence="2" type="ORF">GNP95_13795</name>
</gene>
<reference evidence="2 3" key="1">
    <citation type="submission" date="2019-11" db="EMBL/GenBank/DDBJ databases">
        <title>Draft genome sequences of five Paenibacillus species of dairy origin.</title>
        <authorList>
            <person name="Olajide A.M."/>
            <person name="Chen S."/>
            <person name="Lapointe G."/>
        </authorList>
    </citation>
    <scope>NUCLEOTIDE SEQUENCE [LARGE SCALE GENOMIC DNA]</scope>
    <source>
        <strain evidence="2 3">12CR55</strain>
    </source>
</reference>
<comment type="caution">
    <text evidence="2">The sequence shown here is derived from an EMBL/GenBank/DDBJ whole genome shotgun (WGS) entry which is preliminary data.</text>
</comment>
<dbReference type="SUPFAM" id="SSF103473">
    <property type="entry name" value="MFS general substrate transporter"/>
    <property type="match status" value="1"/>
</dbReference>
<feature type="transmembrane region" description="Helical" evidence="1">
    <location>
        <begin position="14"/>
        <end position="38"/>
    </location>
</feature>
<dbReference type="RefSeq" id="WP_155611463.1">
    <property type="nucleotide sequence ID" value="NZ_WNZW01000004.1"/>
</dbReference>
<evidence type="ECO:0000313" key="3">
    <source>
        <dbReference type="Proteomes" id="UP000447876"/>
    </source>
</evidence>
<feature type="transmembrane region" description="Helical" evidence="1">
    <location>
        <begin position="198"/>
        <end position="220"/>
    </location>
</feature>
<name>A0A7X3CNQ8_9BACL</name>
<feature type="transmembrane region" description="Helical" evidence="1">
    <location>
        <begin position="98"/>
        <end position="128"/>
    </location>
</feature>
<dbReference type="InterPro" id="IPR036259">
    <property type="entry name" value="MFS_trans_sf"/>
</dbReference>
<dbReference type="AlphaFoldDB" id="A0A7X3CNQ8"/>
<dbReference type="OrthoDB" id="9784784at2"/>
<feature type="transmembrane region" description="Helical" evidence="1">
    <location>
        <begin position="175"/>
        <end position="192"/>
    </location>
</feature>
<evidence type="ECO:0000256" key="1">
    <source>
        <dbReference type="SAM" id="Phobius"/>
    </source>
</evidence>
<keyword evidence="1" id="KW-1133">Transmembrane helix</keyword>
<dbReference type="EMBL" id="WNZW01000004">
    <property type="protein sequence ID" value="MUG46064.1"/>
    <property type="molecule type" value="Genomic_DNA"/>
</dbReference>
<dbReference type="Proteomes" id="UP000447876">
    <property type="component" value="Unassembled WGS sequence"/>
</dbReference>
<proteinExistence type="predicted"/>
<sequence>MIKLMKLELKKHSLGWYFSSAFIASLCIIAILILINYVETPNAVPLRDLDEALIVVGAIARVTCVILGGVLVAKLIVEEYKNKTIFILFSYPISRKKLLGAKLLFITILTFITVFVTNLLSAGLLMLLNSYLHFIPGNVDTAFLLKQLLSMLTFSVATAGTSLIPLYFGMRKHSVPATIVSSIVIVALIGSHNPEFSIASIVYVPLALAVVGVLIAAWTIRNVETADVG</sequence>
<accession>A0A7X3CNQ8</accession>
<feature type="transmembrane region" description="Helical" evidence="1">
    <location>
        <begin position="148"/>
        <end position="168"/>
    </location>
</feature>
<dbReference type="Pfam" id="PF12730">
    <property type="entry name" value="ABC2_membrane_4"/>
    <property type="match status" value="1"/>
</dbReference>